<proteinExistence type="predicted"/>
<dbReference type="HOGENOM" id="CLU_1460701_0_0_12"/>
<name>I4B2B3_TURPD</name>
<reference evidence="1 2" key="1">
    <citation type="submission" date="2012-06" db="EMBL/GenBank/DDBJ databases">
        <title>The complete chromosome of genome of Turneriella parva DSM 21527.</title>
        <authorList>
            <consortium name="US DOE Joint Genome Institute (JGI-PGF)"/>
            <person name="Lucas S."/>
            <person name="Han J."/>
            <person name="Lapidus A."/>
            <person name="Bruce D."/>
            <person name="Goodwin L."/>
            <person name="Pitluck S."/>
            <person name="Peters L."/>
            <person name="Kyrpides N."/>
            <person name="Mavromatis K."/>
            <person name="Ivanova N."/>
            <person name="Mikhailova N."/>
            <person name="Chertkov O."/>
            <person name="Detter J.C."/>
            <person name="Tapia R."/>
            <person name="Han C."/>
            <person name="Land M."/>
            <person name="Hauser L."/>
            <person name="Markowitz V."/>
            <person name="Cheng J.-F."/>
            <person name="Hugenholtz P."/>
            <person name="Woyke T."/>
            <person name="Wu D."/>
            <person name="Gronow S."/>
            <person name="Wellnitz S."/>
            <person name="Brambilla E."/>
            <person name="Klenk H.-P."/>
            <person name="Eisen J.A."/>
        </authorList>
    </citation>
    <scope>NUCLEOTIDE SEQUENCE [LARGE SCALE GENOMIC DNA]</scope>
    <source>
        <strain evidence="2">ATCC BAA-1111 / DSM 21527 / NCTC 11395 / H</strain>
    </source>
</reference>
<keyword evidence="2" id="KW-1185">Reference proteome</keyword>
<dbReference type="Proteomes" id="UP000006048">
    <property type="component" value="Chromosome"/>
</dbReference>
<dbReference type="KEGG" id="tpx:Turpa_0769"/>
<dbReference type="EMBL" id="CP002959">
    <property type="protein sequence ID" value="AFM11420.1"/>
    <property type="molecule type" value="Genomic_DNA"/>
</dbReference>
<protein>
    <submittedName>
        <fullName evidence="1">Uncharacterized protein</fullName>
    </submittedName>
</protein>
<dbReference type="STRING" id="869212.Turpa_0769"/>
<organism evidence="1 2">
    <name type="scientific">Turneriella parva (strain ATCC BAA-1111 / DSM 21527 / NCTC 11395 / H)</name>
    <name type="common">Leptospira parva</name>
    <dbReference type="NCBI Taxonomy" id="869212"/>
    <lineage>
        <taxon>Bacteria</taxon>
        <taxon>Pseudomonadati</taxon>
        <taxon>Spirochaetota</taxon>
        <taxon>Spirochaetia</taxon>
        <taxon>Leptospirales</taxon>
        <taxon>Leptospiraceae</taxon>
        <taxon>Turneriella</taxon>
    </lineage>
</organism>
<accession>I4B2B3</accession>
<dbReference type="AlphaFoldDB" id="I4B2B3"/>
<sequence length="185" mass="21039">MDVKRSDMLKWAQSAQLNAGSEDSKALDKPVDGVKVENRSQVSLDTMRSKVLSLQQEIRDLQTGISMRQIQIGFLNQVNEGSSWQKELKRFMNEQFPKTSIDLREGQNMDEFRSEAAQIVSNLRNNLIKKEIQIQNILSAGMFEPASADTERDVAIDNSKIMKDFSETKDIFSKLRPEAIQSLVN</sequence>
<dbReference type="RefSeq" id="WP_014801938.1">
    <property type="nucleotide sequence ID" value="NC_018020.1"/>
</dbReference>
<gene>
    <name evidence="1" type="ordered locus">Turpa_0769</name>
</gene>
<evidence type="ECO:0000313" key="2">
    <source>
        <dbReference type="Proteomes" id="UP000006048"/>
    </source>
</evidence>
<evidence type="ECO:0000313" key="1">
    <source>
        <dbReference type="EMBL" id="AFM11420.1"/>
    </source>
</evidence>